<dbReference type="PANTHER" id="PTHR35604">
    <property type="entry name" value="TRANSPOSASE INSH FOR INSERTION SEQUENCE ELEMENT IS5A-RELATED"/>
    <property type="match status" value="1"/>
</dbReference>
<evidence type="ECO:0000259" key="1">
    <source>
        <dbReference type="Pfam" id="PF05598"/>
    </source>
</evidence>
<dbReference type="RefSeq" id="WP_136968990.1">
    <property type="nucleotide sequence ID" value="NZ_JARZHI010000015.1"/>
</dbReference>
<sequence>MSTSVRSWNPSTMITQEEQAMLDHLGKRRRMFAFLRLNRERLFDGAFQDELAAMYRDTGEGKTPVPTALLCMVLLLQAYTGASDAEAIDNMRFDQRWQLVLGMLGATRPAFAQGTLHDFRQRLSKHDMDRRLLARTVELAKETQAFDWKKLSKTLRLAIDSRPLEGVGRVEATFNLLGHAAFKLLRGAAVLLERRAEEIAACAGAPVFLAPSIKAGLDIDWTDREQKAEAIGELLRQIDALEMWIRVARKRGGAGSQNLLFGVLSQYPSLPAAAERRGRER</sequence>
<feature type="domain" description="Transposase InsH N-terminal" evidence="1">
    <location>
        <begin position="41"/>
        <end position="122"/>
    </location>
</feature>
<dbReference type="EMBL" id="JARZHI010000015">
    <property type="protein sequence ID" value="MDI1431660.1"/>
    <property type="molecule type" value="Genomic_DNA"/>
</dbReference>
<name>A0ABT6NU56_9BACT</name>
<gene>
    <name evidence="2" type="ORF">QHF89_19350</name>
</gene>
<organism evidence="2 3">
    <name type="scientific">Polyangium sorediatum</name>
    <dbReference type="NCBI Taxonomy" id="889274"/>
    <lineage>
        <taxon>Bacteria</taxon>
        <taxon>Pseudomonadati</taxon>
        <taxon>Myxococcota</taxon>
        <taxon>Polyangia</taxon>
        <taxon>Polyangiales</taxon>
        <taxon>Polyangiaceae</taxon>
        <taxon>Polyangium</taxon>
    </lineage>
</organism>
<dbReference type="InterPro" id="IPR008490">
    <property type="entry name" value="Transposase_InsH_N"/>
</dbReference>
<comment type="caution">
    <text evidence="2">The sequence shown here is derived from an EMBL/GenBank/DDBJ whole genome shotgun (WGS) entry which is preliminary data.</text>
</comment>
<protein>
    <submittedName>
        <fullName evidence="2">Transposase</fullName>
    </submittedName>
</protein>
<evidence type="ECO:0000313" key="3">
    <source>
        <dbReference type="Proteomes" id="UP001160301"/>
    </source>
</evidence>
<keyword evidence="3" id="KW-1185">Reference proteome</keyword>
<dbReference type="Pfam" id="PF05598">
    <property type="entry name" value="DUF772"/>
    <property type="match status" value="1"/>
</dbReference>
<dbReference type="PANTHER" id="PTHR35604:SF2">
    <property type="entry name" value="TRANSPOSASE INSH FOR INSERTION SEQUENCE ELEMENT IS5A-RELATED"/>
    <property type="match status" value="1"/>
</dbReference>
<dbReference type="Proteomes" id="UP001160301">
    <property type="component" value="Unassembled WGS sequence"/>
</dbReference>
<accession>A0ABT6NU56</accession>
<evidence type="ECO:0000313" key="2">
    <source>
        <dbReference type="EMBL" id="MDI1431660.1"/>
    </source>
</evidence>
<proteinExistence type="predicted"/>
<reference evidence="2 3" key="1">
    <citation type="submission" date="2023-04" db="EMBL/GenBank/DDBJ databases">
        <title>The genome sequence of Polyangium sorediatum DSM14670.</title>
        <authorList>
            <person name="Zhang X."/>
        </authorList>
    </citation>
    <scope>NUCLEOTIDE SEQUENCE [LARGE SCALE GENOMIC DNA]</scope>
    <source>
        <strain evidence="2 3">DSM 14670</strain>
    </source>
</reference>